<proteinExistence type="predicted"/>
<reference evidence="1 2" key="1">
    <citation type="journal article" date="2015" name="Genome Biol. Evol.">
        <title>Comparative Genomics of a Bacterivorous Green Alga Reveals Evolutionary Causalities and Consequences of Phago-Mixotrophic Mode of Nutrition.</title>
        <authorList>
            <person name="Burns J.A."/>
            <person name="Paasch A."/>
            <person name="Narechania A."/>
            <person name="Kim E."/>
        </authorList>
    </citation>
    <scope>NUCLEOTIDE SEQUENCE [LARGE SCALE GENOMIC DNA]</scope>
    <source>
        <strain evidence="1 2">PLY_AMNH</strain>
    </source>
</reference>
<dbReference type="Gene3D" id="3.90.70.80">
    <property type="match status" value="1"/>
</dbReference>
<evidence type="ECO:0000313" key="1">
    <source>
        <dbReference type="EMBL" id="KAK3268153.1"/>
    </source>
</evidence>
<comment type="caution">
    <text evidence="1">The sequence shown here is derived from an EMBL/GenBank/DDBJ whole genome shotgun (WGS) entry which is preliminary data.</text>
</comment>
<name>A0AAE0FYJ0_9CHLO</name>
<dbReference type="CDD" id="cd22744">
    <property type="entry name" value="OTU"/>
    <property type="match status" value="1"/>
</dbReference>
<sequence>MVAAGYKHLIEQKKFILSAAWMNRLFHKIGWRPRSPIGCARKLPENWRSLRMDMVLRIAILVSLYAIPPSLLVNSDQTGCHFISLKGKTWVAPGEEDCLDKGKSVAGKNDKRQLTMVTGYAADGGVLPLQAMDFSKRTLAPLLLDWWAEASNDLSPEEVRDAFQRGEILDAFDPVFQRGALRHVTRLFKNDIVYGEWHDVTEGEEADPASSADDFHYQQVGDSVHLRSQDLSGELNEAEEWEECLKCLSVLDVAKNVDGTLGEVGAALGADFDWSAMELLRDVTCTVGGMEGNDVNGLFPPLLLVLGCLIQVKKSEKAEVNKKLRHRARRERSFKIQNNDQVLKSGQQLKVITTFPPKLQALKDLRGRKVKRDVVQDISLEPVAKLSRRVPVPVLLSDVQLVDLLANSDSDCEITHTKEKSSGEPTQTEKFDLLGLKRVNTAGLGNCCPLSVAQGFGNPPTQDISDSFREIAATELYMHSAWREQFDISSLEAWKDYISQVVRRDGIWVGDAFCKAIAVSMDRPIVSIGSGRSFCRVYTQETTGLVYGHMPWVAFRAWYESYPVCRRPVCIAYNGSAAVMGDHYDALKVI</sequence>
<dbReference type="AlphaFoldDB" id="A0AAE0FYJ0"/>
<gene>
    <name evidence="1" type="ORF">CYMTET_23328</name>
</gene>
<organism evidence="1 2">
    <name type="scientific">Cymbomonas tetramitiformis</name>
    <dbReference type="NCBI Taxonomy" id="36881"/>
    <lineage>
        <taxon>Eukaryota</taxon>
        <taxon>Viridiplantae</taxon>
        <taxon>Chlorophyta</taxon>
        <taxon>Pyramimonadophyceae</taxon>
        <taxon>Pyramimonadales</taxon>
        <taxon>Pyramimonadaceae</taxon>
        <taxon>Cymbomonas</taxon>
    </lineage>
</organism>
<protein>
    <submittedName>
        <fullName evidence="1">Uncharacterized protein</fullName>
    </submittedName>
</protein>
<keyword evidence="2" id="KW-1185">Reference proteome</keyword>
<dbReference type="EMBL" id="LGRX02011992">
    <property type="protein sequence ID" value="KAK3268153.1"/>
    <property type="molecule type" value="Genomic_DNA"/>
</dbReference>
<dbReference type="Proteomes" id="UP001190700">
    <property type="component" value="Unassembled WGS sequence"/>
</dbReference>
<accession>A0AAE0FYJ0</accession>
<evidence type="ECO:0000313" key="2">
    <source>
        <dbReference type="Proteomes" id="UP001190700"/>
    </source>
</evidence>